<organism evidence="1 2">
    <name type="scientific">Manduca sexta</name>
    <name type="common">Tobacco hawkmoth</name>
    <name type="synonym">Tobacco hornworm</name>
    <dbReference type="NCBI Taxonomy" id="7130"/>
    <lineage>
        <taxon>Eukaryota</taxon>
        <taxon>Metazoa</taxon>
        <taxon>Ecdysozoa</taxon>
        <taxon>Arthropoda</taxon>
        <taxon>Hexapoda</taxon>
        <taxon>Insecta</taxon>
        <taxon>Pterygota</taxon>
        <taxon>Neoptera</taxon>
        <taxon>Endopterygota</taxon>
        <taxon>Lepidoptera</taxon>
        <taxon>Glossata</taxon>
        <taxon>Ditrysia</taxon>
        <taxon>Bombycoidea</taxon>
        <taxon>Sphingidae</taxon>
        <taxon>Sphinginae</taxon>
        <taxon>Sphingini</taxon>
        <taxon>Manduca</taxon>
    </lineage>
</organism>
<keyword evidence="2" id="KW-1185">Reference proteome</keyword>
<name>A0A921ZCR2_MANSE</name>
<gene>
    <name evidence="1" type="ORF">O3G_MSEX008976</name>
</gene>
<dbReference type="EMBL" id="JH668479">
    <property type="protein sequence ID" value="KAG6454976.1"/>
    <property type="molecule type" value="Genomic_DNA"/>
</dbReference>
<evidence type="ECO:0000313" key="2">
    <source>
        <dbReference type="Proteomes" id="UP000791440"/>
    </source>
</evidence>
<accession>A0A921ZCR2</accession>
<comment type="caution">
    <text evidence="1">The sequence shown here is derived from an EMBL/GenBank/DDBJ whole genome shotgun (WGS) entry which is preliminary data.</text>
</comment>
<reference evidence="1" key="2">
    <citation type="submission" date="2020-12" db="EMBL/GenBank/DDBJ databases">
        <authorList>
            <person name="Kanost M."/>
        </authorList>
    </citation>
    <scope>NUCLEOTIDE SEQUENCE</scope>
</reference>
<dbReference type="Proteomes" id="UP000791440">
    <property type="component" value="Unassembled WGS sequence"/>
</dbReference>
<proteinExistence type="predicted"/>
<sequence>MASATLIAVPTFCLVCDDIGDKVECSNVVRRRLVSHGAGSITVGYHMYLVDYHVRVMVLCRRVPNNRHFWYHITIVEQLTDATTRGRRRFRRNTVTNVTRLYYAPFFKGNAPRLSRAVPRDVGAACPLLDYPGPLPKSYMMLWKIHEDAGMEKWF</sequence>
<dbReference type="AlphaFoldDB" id="A0A921ZCR2"/>
<reference evidence="1" key="1">
    <citation type="journal article" date="2016" name="Insect Biochem. Mol. Biol.">
        <title>Multifaceted biological insights from a draft genome sequence of the tobacco hornworm moth, Manduca sexta.</title>
        <authorList>
            <person name="Kanost M.R."/>
            <person name="Arrese E.L."/>
            <person name="Cao X."/>
            <person name="Chen Y.R."/>
            <person name="Chellapilla S."/>
            <person name="Goldsmith M.R."/>
            <person name="Grosse-Wilde E."/>
            <person name="Heckel D.G."/>
            <person name="Herndon N."/>
            <person name="Jiang H."/>
            <person name="Papanicolaou A."/>
            <person name="Qu J."/>
            <person name="Soulages J.L."/>
            <person name="Vogel H."/>
            <person name="Walters J."/>
            <person name="Waterhouse R.M."/>
            <person name="Ahn S.J."/>
            <person name="Almeida F.C."/>
            <person name="An C."/>
            <person name="Aqrawi P."/>
            <person name="Bretschneider A."/>
            <person name="Bryant W.B."/>
            <person name="Bucks S."/>
            <person name="Chao H."/>
            <person name="Chevignon G."/>
            <person name="Christen J.M."/>
            <person name="Clarke D.F."/>
            <person name="Dittmer N.T."/>
            <person name="Ferguson L.C.F."/>
            <person name="Garavelou S."/>
            <person name="Gordon K.H.J."/>
            <person name="Gunaratna R.T."/>
            <person name="Han Y."/>
            <person name="Hauser F."/>
            <person name="He Y."/>
            <person name="Heidel-Fischer H."/>
            <person name="Hirsh A."/>
            <person name="Hu Y."/>
            <person name="Jiang H."/>
            <person name="Kalra D."/>
            <person name="Klinner C."/>
            <person name="Konig C."/>
            <person name="Kovar C."/>
            <person name="Kroll A.R."/>
            <person name="Kuwar S.S."/>
            <person name="Lee S.L."/>
            <person name="Lehman R."/>
            <person name="Li K."/>
            <person name="Li Z."/>
            <person name="Liang H."/>
            <person name="Lovelace S."/>
            <person name="Lu Z."/>
            <person name="Mansfield J.H."/>
            <person name="McCulloch K.J."/>
            <person name="Mathew T."/>
            <person name="Morton B."/>
            <person name="Muzny D.M."/>
            <person name="Neunemann D."/>
            <person name="Ongeri F."/>
            <person name="Pauchet Y."/>
            <person name="Pu L.L."/>
            <person name="Pyrousis I."/>
            <person name="Rao X.J."/>
            <person name="Redding A."/>
            <person name="Roesel C."/>
            <person name="Sanchez-Gracia A."/>
            <person name="Schaack S."/>
            <person name="Shukla A."/>
            <person name="Tetreau G."/>
            <person name="Wang Y."/>
            <person name="Xiong G.H."/>
            <person name="Traut W."/>
            <person name="Walsh T.K."/>
            <person name="Worley K.C."/>
            <person name="Wu D."/>
            <person name="Wu W."/>
            <person name="Wu Y.Q."/>
            <person name="Zhang X."/>
            <person name="Zou Z."/>
            <person name="Zucker H."/>
            <person name="Briscoe A.D."/>
            <person name="Burmester T."/>
            <person name="Clem R.J."/>
            <person name="Feyereisen R."/>
            <person name="Grimmelikhuijzen C.J.P."/>
            <person name="Hamodrakas S.J."/>
            <person name="Hansson B.S."/>
            <person name="Huguet E."/>
            <person name="Jermiin L.S."/>
            <person name="Lan Q."/>
            <person name="Lehman H.K."/>
            <person name="Lorenzen M."/>
            <person name="Merzendorfer H."/>
            <person name="Michalopoulos I."/>
            <person name="Morton D.B."/>
            <person name="Muthukrishnan S."/>
            <person name="Oakeshott J.G."/>
            <person name="Palmer W."/>
            <person name="Park Y."/>
            <person name="Passarelli A.L."/>
            <person name="Rozas J."/>
            <person name="Schwartz L.M."/>
            <person name="Smith W."/>
            <person name="Southgate A."/>
            <person name="Vilcinskas A."/>
            <person name="Vogt R."/>
            <person name="Wang P."/>
            <person name="Werren J."/>
            <person name="Yu X.Q."/>
            <person name="Zhou J.J."/>
            <person name="Brown S.J."/>
            <person name="Scherer S.E."/>
            <person name="Richards S."/>
            <person name="Blissard G.W."/>
        </authorList>
    </citation>
    <scope>NUCLEOTIDE SEQUENCE</scope>
</reference>
<protein>
    <submittedName>
        <fullName evidence="1">Uncharacterized protein</fullName>
    </submittedName>
</protein>
<evidence type="ECO:0000313" key="1">
    <source>
        <dbReference type="EMBL" id="KAG6454976.1"/>
    </source>
</evidence>